<dbReference type="OrthoDB" id="9811471at2"/>
<feature type="active site" description="Charge relay system" evidence="8">
    <location>
        <position position="156"/>
    </location>
</feature>
<reference evidence="10 11" key="1">
    <citation type="submission" date="2015-06" db="EMBL/GenBank/DDBJ databases">
        <authorList>
            <person name="Wibberg Daniel"/>
        </authorList>
    </citation>
    <scope>NUCLEOTIDE SEQUENCE [LARGE SCALE GENOMIC DNA]</scope>
    <source>
        <strain evidence="10 11">T3/55T</strain>
    </source>
</reference>
<dbReference type="GO" id="GO:0030956">
    <property type="term" value="C:glutamyl-tRNA(Gln) amidotransferase complex"/>
    <property type="evidence" value="ECO:0007669"/>
    <property type="project" value="InterPro"/>
</dbReference>
<keyword evidence="10" id="KW-0808">Transferase</keyword>
<dbReference type="InterPro" id="IPR036928">
    <property type="entry name" value="AS_sf"/>
</dbReference>
<dbReference type="PANTHER" id="PTHR11895">
    <property type="entry name" value="TRANSAMIDASE"/>
    <property type="match status" value="1"/>
</dbReference>
<dbReference type="HAMAP" id="MF_00120">
    <property type="entry name" value="GatA"/>
    <property type="match status" value="1"/>
</dbReference>
<dbReference type="EMBL" id="CVTD020000017">
    <property type="protein sequence ID" value="CRZ34876.1"/>
    <property type="molecule type" value="Genomic_DNA"/>
</dbReference>
<feature type="domain" description="Amidase" evidence="9">
    <location>
        <begin position="25"/>
        <end position="467"/>
    </location>
</feature>
<organism evidence="10 11">
    <name type="scientific">Herbinix hemicellulosilytica</name>
    <dbReference type="NCBI Taxonomy" id="1564487"/>
    <lineage>
        <taxon>Bacteria</taxon>
        <taxon>Bacillati</taxon>
        <taxon>Bacillota</taxon>
        <taxon>Clostridia</taxon>
        <taxon>Lachnospirales</taxon>
        <taxon>Lachnospiraceae</taxon>
        <taxon>Herbinix</taxon>
    </lineage>
</organism>
<keyword evidence="2 8" id="KW-0436">Ligase</keyword>
<evidence type="ECO:0000256" key="7">
    <source>
        <dbReference type="ARBA" id="ARBA00047407"/>
    </source>
</evidence>
<comment type="subunit">
    <text evidence="8">Heterotrimer of A, B and C subunits.</text>
</comment>
<dbReference type="InterPro" id="IPR004412">
    <property type="entry name" value="GatA"/>
</dbReference>
<evidence type="ECO:0000256" key="4">
    <source>
        <dbReference type="ARBA" id="ARBA00022840"/>
    </source>
</evidence>
<comment type="similarity">
    <text evidence="1 8">Belongs to the amidase family. GatA subfamily.</text>
</comment>
<comment type="catalytic activity">
    <reaction evidence="7 8">
        <text>L-glutamyl-tRNA(Gln) + L-glutamine + ATP + H2O = L-glutaminyl-tRNA(Gln) + L-glutamate + ADP + phosphate + H(+)</text>
        <dbReference type="Rhea" id="RHEA:17521"/>
        <dbReference type="Rhea" id="RHEA-COMP:9681"/>
        <dbReference type="Rhea" id="RHEA-COMP:9684"/>
        <dbReference type="ChEBI" id="CHEBI:15377"/>
        <dbReference type="ChEBI" id="CHEBI:15378"/>
        <dbReference type="ChEBI" id="CHEBI:29985"/>
        <dbReference type="ChEBI" id="CHEBI:30616"/>
        <dbReference type="ChEBI" id="CHEBI:43474"/>
        <dbReference type="ChEBI" id="CHEBI:58359"/>
        <dbReference type="ChEBI" id="CHEBI:78520"/>
        <dbReference type="ChEBI" id="CHEBI:78521"/>
        <dbReference type="ChEBI" id="CHEBI:456216"/>
        <dbReference type="EC" id="6.3.5.7"/>
    </reaction>
</comment>
<dbReference type="PANTHER" id="PTHR11895:SF151">
    <property type="entry name" value="GLUTAMYL-TRNA(GLN) AMIDOTRANSFERASE SUBUNIT A"/>
    <property type="match status" value="1"/>
</dbReference>
<evidence type="ECO:0000256" key="3">
    <source>
        <dbReference type="ARBA" id="ARBA00022741"/>
    </source>
</evidence>
<evidence type="ECO:0000256" key="5">
    <source>
        <dbReference type="ARBA" id="ARBA00022917"/>
    </source>
</evidence>
<feature type="active site" description="Charge relay system" evidence="8">
    <location>
        <position position="81"/>
    </location>
</feature>
<protein>
    <recommendedName>
        <fullName evidence="8">Glutamyl-tRNA(Gln) amidotransferase subunit A</fullName>
        <shortName evidence="8">Glu-ADT subunit A</shortName>
        <ecNumber evidence="8">6.3.5.7</ecNumber>
    </recommendedName>
</protein>
<name>A0A0H5SJA9_HERHM</name>
<proteinExistence type="inferred from homology"/>
<evidence type="ECO:0000259" key="9">
    <source>
        <dbReference type="Pfam" id="PF01425"/>
    </source>
</evidence>
<gene>
    <name evidence="8 10" type="primary">gatA</name>
    <name evidence="10" type="ORF">HHT355_1676</name>
</gene>
<dbReference type="AlphaFoldDB" id="A0A0H5SJA9"/>
<dbReference type="RefSeq" id="WP_103202982.1">
    <property type="nucleotide sequence ID" value="NZ_CVTD020000017.1"/>
</dbReference>
<feature type="active site" description="Acyl-ester intermediate" evidence="8">
    <location>
        <position position="180"/>
    </location>
</feature>
<dbReference type="EC" id="6.3.5.7" evidence="8"/>
<comment type="function">
    <text evidence="6 8">Allows the formation of correctly charged Gln-tRNA(Gln) through the transamidation of misacylated Glu-tRNA(Gln) in organisms which lack glutaminyl-tRNA synthetase. The reaction takes place in the presence of glutamine and ATP through an activated gamma-phospho-Glu-tRNA(Gln).</text>
</comment>
<keyword evidence="3 8" id="KW-0547">Nucleotide-binding</keyword>
<evidence type="ECO:0000256" key="6">
    <source>
        <dbReference type="ARBA" id="ARBA00025295"/>
    </source>
</evidence>
<evidence type="ECO:0000256" key="1">
    <source>
        <dbReference type="ARBA" id="ARBA00008069"/>
    </source>
</evidence>
<dbReference type="GO" id="GO:0050567">
    <property type="term" value="F:glutaminyl-tRNA synthase (glutamine-hydrolyzing) activity"/>
    <property type="evidence" value="ECO:0007669"/>
    <property type="project" value="UniProtKB-UniRule"/>
</dbReference>
<dbReference type="NCBIfam" id="TIGR00132">
    <property type="entry name" value="gatA"/>
    <property type="match status" value="1"/>
</dbReference>
<keyword evidence="5 8" id="KW-0648">Protein biosynthesis</keyword>
<dbReference type="GO" id="GO:0006412">
    <property type="term" value="P:translation"/>
    <property type="evidence" value="ECO:0007669"/>
    <property type="project" value="UniProtKB-UniRule"/>
</dbReference>
<accession>A0A0H5SJA9</accession>
<dbReference type="PROSITE" id="PS00571">
    <property type="entry name" value="AMIDASES"/>
    <property type="match status" value="1"/>
</dbReference>
<evidence type="ECO:0000313" key="11">
    <source>
        <dbReference type="Proteomes" id="UP000236497"/>
    </source>
</evidence>
<evidence type="ECO:0000313" key="10">
    <source>
        <dbReference type="EMBL" id="CRZ34876.1"/>
    </source>
</evidence>
<dbReference type="Gene3D" id="3.90.1300.10">
    <property type="entry name" value="Amidase signature (AS) domain"/>
    <property type="match status" value="1"/>
</dbReference>
<dbReference type="Proteomes" id="UP000236497">
    <property type="component" value="Unassembled WGS sequence"/>
</dbReference>
<evidence type="ECO:0000256" key="2">
    <source>
        <dbReference type="ARBA" id="ARBA00022598"/>
    </source>
</evidence>
<dbReference type="SUPFAM" id="SSF75304">
    <property type="entry name" value="Amidase signature (AS) enzymes"/>
    <property type="match status" value="1"/>
</dbReference>
<dbReference type="GO" id="GO:0005524">
    <property type="term" value="F:ATP binding"/>
    <property type="evidence" value="ECO:0007669"/>
    <property type="project" value="UniProtKB-KW"/>
</dbReference>
<dbReference type="InterPro" id="IPR020556">
    <property type="entry name" value="Amidase_CS"/>
</dbReference>
<evidence type="ECO:0000256" key="8">
    <source>
        <dbReference type="HAMAP-Rule" id="MF_00120"/>
    </source>
</evidence>
<keyword evidence="4 8" id="KW-0067">ATP-binding</keyword>
<dbReference type="Pfam" id="PF01425">
    <property type="entry name" value="Amidase"/>
    <property type="match status" value="1"/>
</dbReference>
<sequence length="487" mass="53905">MQEITSISALELANKIKRREISVAEVVKAQLEIIYKREPIYNSYITVMEKEALSQALIVQKRINDKELDDSPLAGVTVAVKDNICTKDTRTTCASKILRDFIPSYDATVIEKLKNAGLIIIGKTNLDEFAMGDSTRTSYFGETKNPWNIKHTPGGSSGGSASAVAAEEAHVSLGTDTGGSIRQPSAYCGLVGFKPTYGAVSRFGLVPFASSLDQIGPISRNVSDCTALLEIISGHDPKDSTTVGQKSFLYRQYLIDDIKGMKIGVPKPFFEENMEEDVRKHFIMALETFKDMGAQVEIFNFEEVKYCVQVYQVISCAEAFSNLSRYDGVKFGHRADEYANLVEVYKKSRGEGFGYEVKRRIMLGAFVLSKGNYETYYNKARKIRRLICEAYDKAFERYDIILSPETLKTAPPLTEKKSSSPKKSTSLTLNSSVNLAGLPAASIPCGKDKNGMPIGLQIVGKRLGEKDIIRAAYAFEQARPCLRPDLI</sequence>
<dbReference type="InterPro" id="IPR023631">
    <property type="entry name" value="Amidase_dom"/>
</dbReference>
<dbReference type="InterPro" id="IPR000120">
    <property type="entry name" value="Amidase"/>
</dbReference>
<dbReference type="GO" id="GO:0016740">
    <property type="term" value="F:transferase activity"/>
    <property type="evidence" value="ECO:0007669"/>
    <property type="project" value="UniProtKB-KW"/>
</dbReference>
<keyword evidence="11" id="KW-1185">Reference proteome</keyword>